<proteinExistence type="predicted"/>
<name>A0A3M7RGC7_BRAPC</name>
<accession>A0A3M7RGC7</accession>
<dbReference type="AlphaFoldDB" id="A0A3M7RGC7"/>
<evidence type="ECO:0000313" key="1">
    <source>
        <dbReference type="EMBL" id="RNA22298.1"/>
    </source>
</evidence>
<reference evidence="1 2" key="1">
    <citation type="journal article" date="2018" name="Sci. Rep.">
        <title>Genomic signatures of local adaptation to the degree of environmental predictability in rotifers.</title>
        <authorList>
            <person name="Franch-Gras L."/>
            <person name="Hahn C."/>
            <person name="Garcia-Roger E.M."/>
            <person name="Carmona M.J."/>
            <person name="Serra M."/>
            <person name="Gomez A."/>
        </authorList>
    </citation>
    <scope>NUCLEOTIDE SEQUENCE [LARGE SCALE GENOMIC DNA]</scope>
    <source>
        <strain evidence="1">HYR1</strain>
    </source>
</reference>
<dbReference type="EMBL" id="REGN01003494">
    <property type="protein sequence ID" value="RNA22298.1"/>
    <property type="molecule type" value="Genomic_DNA"/>
</dbReference>
<protein>
    <submittedName>
        <fullName evidence="1">Uncharacterized protein</fullName>
    </submittedName>
</protein>
<sequence length="65" mass="7906">MKLKSDQKSNYKVSGNNLIKQIKLQLFWHVQAHNTYVLYHLRPGIQNWLVEFPTKWLDMARFLFE</sequence>
<evidence type="ECO:0000313" key="2">
    <source>
        <dbReference type="Proteomes" id="UP000276133"/>
    </source>
</evidence>
<dbReference type="Proteomes" id="UP000276133">
    <property type="component" value="Unassembled WGS sequence"/>
</dbReference>
<gene>
    <name evidence="1" type="ORF">BpHYR1_026739</name>
</gene>
<comment type="caution">
    <text evidence="1">The sequence shown here is derived from an EMBL/GenBank/DDBJ whole genome shotgun (WGS) entry which is preliminary data.</text>
</comment>
<keyword evidence="2" id="KW-1185">Reference proteome</keyword>
<organism evidence="1 2">
    <name type="scientific">Brachionus plicatilis</name>
    <name type="common">Marine rotifer</name>
    <name type="synonym">Brachionus muelleri</name>
    <dbReference type="NCBI Taxonomy" id="10195"/>
    <lineage>
        <taxon>Eukaryota</taxon>
        <taxon>Metazoa</taxon>
        <taxon>Spiralia</taxon>
        <taxon>Gnathifera</taxon>
        <taxon>Rotifera</taxon>
        <taxon>Eurotatoria</taxon>
        <taxon>Monogononta</taxon>
        <taxon>Pseudotrocha</taxon>
        <taxon>Ploima</taxon>
        <taxon>Brachionidae</taxon>
        <taxon>Brachionus</taxon>
    </lineage>
</organism>